<dbReference type="RefSeq" id="WP_153115428.1">
    <property type="nucleotide sequence ID" value="NZ_JACIGE010000003.1"/>
</dbReference>
<comment type="caution">
    <text evidence="1">The sequence shown here is derived from an EMBL/GenBank/DDBJ whole genome shotgun (WGS) entry which is preliminary data.</text>
</comment>
<gene>
    <name evidence="1" type="ORF">GGD90_001298</name>
</gene>
<protein>
    <submittedName>
        <fullName evidence="1">Uncharacterized protein</fullName>
    </submittedName>
</protein>
<keyword evidence="2" id="KW-1185">Reference proteome</keyword>
<organism evidence="1 2">
    <name type="scientific">Rhodocyclus tenuis</name>
    <name type="common">Rhodospirillum tenue</name>
    <dbReference type="NCBI Taxonomy" id="1066"/>
    <lineage>
        <taxon>Bacteria</taxon>
        <taxon>Pseudomonadati</taxon>
        <taxon>Pseudomonadota</taxon>
        <taxon>Betaproteobacteria</taxon>
        <taxon>Rhodocyclales</taxon>
        <taxon>Rhodocyclaceae</taxon>
        <taxon>Rhodocyclus</taxon>
    </lineage>
</organism>
<accession>A0A840G4V0</accession>
<dbReference type="Proteomes" id="UP000587070">
    <property type="component" value="Unassembled WGS sequence"/>
</dbReference>
<reference evidence="1 2" key="1">
    <citation type="submission" date="2020-08" db="EMBL/GenBank/DDBJ databases">
        <title>Genome sequencing of Purple Non-Sulfur Bacteria from various extreme environments.</title>
        <authorList>
            <person name="Mayer M."/>
        </authorList>
    </citation>
    <scope>NUCLEOTIDE SEQUENCE [LARGE SCALE GENOMIC DNA]</scope>
    <source>
        <strain evidence="1 2">2761</strain>
    </source>
</reference>
<dbReference type="AlphaFoldDB" id="A0A840G4V0"/>
<proteinExistence type="predicted"/>
<sequence length="88" mass="9782">MAWFSSTRPAYSGRFVFSVAYRRRRGAAERSKISPPVACKARRQLFWRSLGLLSGKRIGMFFAALYAGFRTVLLGEVSADGHYQGSGS</sequence>
<name>A0A840G4V0_RHOTE</name>
<evidence type="ECO:0000313" key="1">
    <source>
        <dbReference type="EMBL" id="MBB4246935.1"/>
    </source>
</evidence>
<dbReference type="EMBL" id="JACIGE010000003">
    <property type="protein sequence ID" value="MBB4246935.1"/>
    <property type="molecule type" value="Genomic_DNA"/>
</dbReference>
<evidence type="ECO:0000313" key="2">
    <source>
        <dbReference type="Proteomes" id="UP000587070"/>
    </source>
</evidence>